<organism evidence="2 3">
    <name type="scientific">Mytilus coruscus</name>
    <name type="common">Sea mussel</name>
    <dbReference type="NCBI Taxonomy" id="42192"/>
    <lineage>
        <taxon>Eukaryota</taxon>
        <taxon>Metazoa</taxon>
        <taxon>Spiralia</taxon>
        <taxon>Lophotrochozoa</taxon>
        <taxon>Mollusca</taxon>
        <taxon>Bivalvia</taxon>
        <taxon>Autobranchia</taxon>
        <taxon>Pteriomorphia</taxon>
        <taxon>Mytilida</taxon>
        <taxon>Mytiloidea</taxon>
        <taxon>Mytilidae</taxon>
        <taxon>Mytilinae</taxon>
        <taxon>Mytilus</taxon>
    </lineage>
</organism>
<dbReference type="AlphaFoldDB" id="A0A6J8EH29"/>
<sequence length="461" mass="52532">MPFQLRRDHLSLKYYARSKQNPSNPANQLVDDCIESQIYNHKWNDNNIPYGFRVQNLLKDNDLDKIKLVTKNIQDPPPWIIGQANISSNIKDSISKKENPHIIKAKALEYIDNAYKNHLKIYTDGSKDPASGKTGYAFLIPSKLIASYKRTSDNLSVYTTEMTAIYQLKWLFSNQQPGQKVVILTDPYSAIQSIQNNVSSRPDILEAIQILACRLKQKHIEVTIEWIPAHVDILGNEQVDKLAKLALSNDKIDLNLSLSANEFIAITTALYKKKWQARWDNTCSLWSRSINNTVNKKPTFYQGNRYHAKTITRLRLGTTLLPCQLGQYIRNVSPICNTCGIKEDIEHDVLKKRSLRRPTTLQQLSGSVTQKWSQAVTGCTTGSSRRLNKTSVRRPTTLQELSGSVTQKWSQTVTGSTAVSSRRLKKNIVKKINYTARVIRVSDSEMESGRNRQYSKLFKTN</sequence>
<protein>
    <recommendedName>
        <fullName evidence="1">RNase H type-1 domain-containing protein</fullName>
    </recommendedName>
</protein>
<evidence type="ECO:0000313" key="3">
    <source>
        <dbReference type="Proteomes" id="UP000507470"/>
    </source>
</evidence>
<dbReference type="InterPro" id="IPR036397">
    <property type="entry name" value="RNaseH_sf"/>
</dbReference>
<dbReference type="Gene3D" id="3.30.420.10">
    <property type="entry name" value="Ribonuclease H-like superfamily/Ribonuclease H"/>
    <property type="match status" value="1"/>
</dbReference>
<dbReference type="InterPro" id="IPR012337">
    <property type="entry name" value="RNaseH-like_sf"/>
</dbReference>
<dbReference type="SUPFAM" id="SSF53098">
    <property type="entry name" value="Ribonuclease H-like"/>
    <property type="match status" value="1"/>
</dbReference>
<evidence type="ECO:0000259" key="1">
    <source>
        <dbReference type="PROSITE" id="PS50879"/>
    </source>
</evidence>
<dbReference type="PROSITE" id="PS50879">
    <property type="entry name" value="RNASE_H_1"/>
    <property type="match status" value="1"/>
</dbReference>
<dbReference type="OrthoDB" id="421040at2759"/>
<dbReference type="EMBL" id="CACVKT020009040">
    <property type="protein sequence ID" value="CAC5419567.1"/>
    <property type="molecule type" value="Genomic_DNA"/>
</dbReference>
<keyword evidence="3" id="KW-1185">Reference proteome</keyword>
<reference evidence="2 3" key="1">
    <citation type="submission" date="2020-06" db="EMBL/GenBank/DDBJ databases">
        <authorList>
            <person name="Li R."/>
            <person name="Bekaert M."/>
        </authorList>
    </citation>
    <scope>NUCLEOTIDE SEQUENCE [LARGE SCALE GENOMIC DNA]</scope>
    <source>
        <strain evidence="3">wild</strain>
    </source>
</reference>
<dbReference type="CDD" id="cd09276">
    <property type="entry name" value="Rnase_HI_RT_non_LTR"/>
    <property type="match status" value="1"/>
</dbReference>
<feature type="domain" description="RNase H type-1" evidence="1">
    <location>
        <begin position="115"/>
        <end position="248"/>
    </location>
</feature>
<evidence type="ECO:0000313" key="2">
    <source>
        <dbReference type="EMBL" id="CAC5419567.1"/>
    </source>
</evidence>
<gene>
    <name evidence="2" type="ORF">MCOR_51889</name>
</gene>
<name>A0A6J8EH29_MYTCO</name>
<accession>A0A6J8EH29</accession>
<dbReference type="GO" id="GO:0004523">
    <property type="term" value="F:RNA-DNA hybrid ribonuclease activity"/>
    <property type="evidence" value="ECO:0007669"/>
    <property type="project" value="InterPro"/>
</dbReference>
<dbReference type="Proteomes" id="UP000507470">
    <property type="component" value="Unassembled WGS sequence"/>
</dbReference>
<dbReference type="Pfam" id="PF00075">
    <property type="entry name" value="RNase_H"/>
    <property type="match status" value="1"/>
</dbReference>
<proteinExistence type="predicted"/>
<dbReference type="GO" id="GO:0003676">
    <property type="term" value="F:nucleic acid binding"/>
    <property type="evidence" value="ECO:0007669"/>
    <property type="project" value="InterPro"/>
</dbReference>
<dbReference type="InterPro" id="IPR002156">
    <property type="entry name" value="RNaseH_domain"/>
</dbReference>